<evidence type="ECO:0000313" key="2">
    <source>
        <dbReference type="Proteomes" id="UP000019140"/>
    </source>
</evidence>
<proteinExistence type="predicted"/>
<dbReference type="HOGENOM" id="CLU_3041500_0_0_7"/>
<gene>
    <name evidence="1" type="ORF">ETSY2_18795</name>
</gene>
<organism evidence="1 2">
    <name type="scientific">Candidatus Entotheonella gemina</name>
    <dbReference type="NCBI Taxonomy" id="1429439"/>
    <lineage>
        <taxon>Bacteria</taxon>
        <taxon>Pseudomonadati</taxon>
        <taxon>Nitrospinota/Tectimicrobiota group</taxon>
        <taxon>Candidatus Tectimicrobiota</taxon>
        <taxon>Candidatus Entotheonellia</taxon>
        <taxon>Candidatus Entotheonellales</taxon>
        <taxon>Candidatus Entotheonellaceae</taxon>
        <taxon>Candidatus Entotheonella</taxon>
    </lineage>
</organism>
<dbReference type="Proteomes" id="UP000019140">
    <property type="component" value="Unassembled WGS sequence"/>
</dbReference>
<dbReference type="EMBL" id="AZHX01000771">
    <property type="protein sequence ID" value="ETX06161.1"/>
    <property type="molecule type" value="Genomic_DNA"/>
</dbReference>
<name>W4M8B2_9BACT</name>
<evidence type="ECO:0000313" key="1">
    <source>
        <dbReference type="EMBL" id="ETX06161.1"/>
    </source>
</evidence>
<keyword evidence="2" id="KW-1185">Reference proteome</keyword>
<comment type="caution">
    <text evidence="1">The sequence shown here is derived from an EMBL/GenBank/DDBJ whole genome shotgun (WGS) entry which is preliminary data.</text>
</comment>
<sequence length="54" mass="6033">MTAFNLFVCDRLSDQQIDDLRLEIIGIGIEIDFNCGEAVMDEHLSNSGQVDAFL</sequence>
<reference evidence="1 2" key="1">
    <citation type="journal article" date="2014" name="Nature">
        <title>An environmental bacterial taxon with a large and distinct metabolic repertoire.</title>
        <authorList>
            <person name="Wilson M.C."/>
            <person name="Mori T."/>
            <person name="Ruckert C."/>
            <person name="Uria A.R."/>
            <person name="Helf M.J."/>
            <person name="Takada K."/>
            <person name="Gernert C."/>
            <person name="Steffens U.A."/>
            <person name="Heycke N."/>
            <person name="Schmitt S."/>
            <person name="Rinke C."/>
            <person name="Helfrich E.J."/>
            <person name="Brachmann A.O."/>
            <person name="Gurgui C."/>
            <person name="Wakimoto T."/>
            <person name="Kracht M."/>
            <person name="Crusemann M."/>
            <person name="Hentschel U."/>
            <person name="Abe I."/>
            <person name="Matsunaga S."/>
            <person name="Kalinowski J."/>
            <person name="Takeyama H."/>
            <person name="Piel J."/>
        </authorList>
    </citation>
    <scope>NUCLEOTIDE SEQUENCE [LARGE SCALE GENOMIC DNA]</scope>
    <source>
        <strain evidence="2">TSY2</strain>
    </source>
</reference>
<dbReference type="AlphaFoldDB" id="W4M8B2"/>
<accession>W4M8B2</accession>
<protein>
    <submittedName>
        <fullName evidence="1">Uncharacterized protein</fullName>
    </submittedName>
</protein>